<dbReference type="PANTHER" id="PTHR10291:SF0">
    <property type="entry name" value="DEHYDRODOLICHYL DIPHOSPHATE SYNTHASE 2"/>
    <property type="match status" value="1"/>
</dbReference>
<keyword evidence="2 3" id="KW-0808">Transferase</keyword>
<gene>
    <name evidence="3" type="ORF">A45J_0825</name>
</gene>
<dbReference type="CDD" id="cd00475">
    <property type="entry name" value="Cis_IPPS"/>
    <property type="match status" value="1"/>
</dbReference>
<dbReference type="InterPro" id="IPR018520">
    <property type="entry name" value="UPP_synth-like_CS"/>
</dbReference>
<dbReference type="AlphaFoldDB" id="A0A5J4L1C5"/>
<sequence>MKKRAIPRHIGIIMDGNGRWAEMRGLPRFEGHKRGVQRVKEIVEVSSNIGVEVLSLYAFSIENWMRPVDEVSVIMGLLEKSLKGEFLNFMKEGVRFKVIGNRDKLPENIKSVIETTEHVTENNKGLILQCALSYGGRDEIIRAIRKAINQDLSPEDITEDSISRLLDTAGIPDPDLIIRTSGEQRLSNFLLWQSAYSEFYFTDTLWPDFTKEELLEAIHEYQMRDRRFGKVAIQKGLNIGVGSAF</sequence>
<protein>
    <submittedName>
        <fullName evidence="3">Di-trans,poly-cis-decaprenylcistransferase</fullName>
    </submittedName>
</protein>
<dbReference type="NCBIfam" id="NF011405">
    <property type="entry name" value="PRK14830.1"/>
    <property type="match status" value="1"/>
</dbReference>
<dbReference type="InterPro" id="IPR036424">
    <property type="entry name" value="UPP_synth-like_sf"/>
</dbReference>
<organism evidence="3">
    <name type="scientific">hot springs metagenome</name>
    <dbReference type="NCBI Taxonomy" id="433727"/>
    <lineage>
        <taxon>unclassified sequences</taxon>
        <taxon>metagenomes</taxon>
        <taxon>ecological metagenomes</taxon>
    </lineage>
</organism>
<dbReference type="PANTHER" id="PTHR10291">
    <property type="entry name" value="DEHYDRODOLICHYL DIPHOSPHATE SYNTHASE FAMILY MEMBER"/>
    <property type="match status" value="1"/>
</dbReference>
<evidence type="ECO:0000313" key="3">
    <source>
        <dbReference type="EMBL" id="GER93092.1"/>
    </source>
</evidence>
<dbReference type="Gene3D" id="3.40.1180.10">
    <property type="entry name" value="Decaprenyl diphosphate synthase-like"/>
    <property type="match status" value="1"/>
</dbReference>
<accession>A0A5J4L1C5</accession>
<dbReference type="GO" id="GO:0045547">
    <property type="term" value="F:ditrans,polycis-polyprenyl diphosphate synthase [(2E,6E)-farnesyl diphosphate specific] activity"/>
    <property type="evidence" value="ECO:0007669"/>
    <property type="project" value="TreeGrafter"/>
</dbReference>
<evidence type="ECO:0000256" key="1">
    <source>
        <dbReference type="ARBA" id="ARBA00001946"/>
    </source>
</evidence>
<dbReference type="Pfam" id="PF01255">
    <property type="entry name" value="Prenyltransf"/>
    <property type="match status" value="1"/>
</dbReference>
<reference evidence="3" key="1">
    <citation type="submission" date="2019-10" db="EMBL/GenBank/DDBJ databases">
        <title>Metagenomic sequencing of thiosulfate-disproportionating enrichment culture.</title>
        <authorList>
            <person name="Umezawa K."/>
            <person name="Kojima H."/>
            <person name="Fukui M."/>
        </authorList>
    </citation>
    <scope>NUCLEOTIDE SEQUENCE</scope>
    <source>
        <strain evidence="3">45J</strain>
    </source>
</reference>
<proteinExistence type="inferred from homology"/>
<evidence type="ECO:0000256" key="2">
    <source>
        <dbReference type="ARBA" id="ARBA00022679"/>
    </source>
</evidence>
<dbReference type="HAMAP" id="MF_01139">
    <property type="entry name" value="ISPT"/>
    <property type="match status" value="1"/>
</dbReference>
<comment type="cofactor">
    <cofactor evidence="1">
        <name>Mg(2+)</name>
        <dbReference type="ChEBI" id="CHEBI:18420"/>
    </cofactor>
</comment>
<name>A0A5J4L1C5_9ZZZZ</name>
<dbReference type="NCBIfam" id="TIGR00055">
    <property type="entry name" value="uppS"/>
    <property type="match status" value="1"/>
</dbReference>
<dbReference type="InterPro" id="IPR001441">
    <property type="entry name" value="UPP_synth-like"/>
</dbReference>
<dbReference type="FunFam" id="3.40.1180.10:FF:000001">
    <property type="entry name" value="(2E,6E)-farnesyl-diphosphate-specific ditrans,polycis-undecaprenyl-diphosphate synthase"/>
    <property type="match status" value="1"/>
</dbReference>
<dbReference type="EMBL" id="BLAB01000001">
    <property type="protein sequence ID" value="GER93092.1"/>
    <property type="molecule type" value="Genomic_DNA"/>
</dbReference>
<dbReference type="GO" id="GO:0016094">
    <property type="term" value="P:polyprenol biosynthetic process"/>
    <property type="evidence" value="ECO:0007669"/>
    <property type="project" value="TreeGrafter"/>
</dbReference>
<dbReference type="SUPFAM" id="SSF64005">
    <property type="entry name" value="Undecaprenyl diphosphate synthase"/>
    <property type="match status" value="1"/>
</dbReference>
<comment type="caution">
    <text evidence="3">The sequence shown here is derived from an EMBL/GenBank/DDBJ whole genome shotgun (WGS) entry which is preliminary data.</text>
</comment>
<dbReference type="PROSITE" id="PS01066">
    <property type="entry name" value="UPP_SYNTHASE"/>
    <property type="match status" value="1"/>
</dbReference>